<evidence type="ECO:0000313" key="12">
    <source>
        <dbReference type="EMBL" id="MCT8973887.1"/>
    </source>
</evidence>
<keyword evidence="6 10" id="KW-0812">Transmembrane</keyword>
<feature type="transmembrane region" description="Helical" evidence="10">
    <location>
        <begin position="20"/>
        <end position="43"/>
    </location>
</feature>
<comment type="caution">
    <text evidence="12">The sequence shown here is derived from an EMBL/GenBank/DDBJ whole genome shotgun (WGS) entry which is preliminary data.</text>
</comment>
<dbReference type="CDD" id="cd06261">
    <property type="entry name" value="TM_PBP2"/>
    <property type="match status" value="1"/>
</dbReference>
<dbReference type="InterPro" id="IPR010065">
    <property type="entry name" value="AA_ABC_transptr_permease_3TM"/>
</dbReference>
<reference evidence="12 13" key="1">
    <citation type="submission" date="2022-04" db="EMBL/GenBank/DDBJ databases">
        <authorList>
            <person name="Ye Y.-Q."/>
            <person name="Du Z.-J."/>
        </authorList>
    </citation>
    <scope>NUCLEOTIDE SEQUENCE [LARGE SCALE GENOMIC DNA]</scope>
    <source>
        <strain evidence="12 13">A6E488</strain>
    </source>
</reference>
<dbReference type="NCBIfam" id="TIGR01726">
    <property type="entry name" value="HEQRo_perm_3TM"/>
    <property type="match status" value="1"/>
</dbReference>
<evidence type="ECO:0000256" key="5">
    <source>
        <dbReference type="ARBA" id="ARBA00022475"/>
    </source>
</evidence>
<keyword evidence="7" id="KW-0029">Amino-acid transport</keyword>
<comment type="subcellular location">
    <subcellularLocation>
        <location evidence="2">Cell inner membrane</location>
        <topology evidence="2">Multi-pass membrane protein</topology>
    </subcellularLocation>
    <subcellularLocation>
        <location evidence="10">Cell membrane</location>
        <topology evidence="10">Multi-pass membrane protein</topology>
    </subcellularLocation>
</comment>
<organism evidence="12 13">
    <name type="scientific">Microbaculum marinisediminis</name>
    <dbReference type="NCBI Taxonomy" id="2931392"/>
    <lineage>
        <taxon>Bacteria</taxon>
        <taxon>Pseudomonadati</taxon>
        <taxon>Pseudomonadota</taxon>
        <taxon>Alphaproteobacteria</taxon>
        <taxon>Hyphomicrobiales</taxon>
        <taxon>Tepidamorphaceae</taxon>
        <taxon>Microbaculum</taxon>
    </lineage>
</organism>
<dbReference type="PANTHER" id="PTHR30614:SF20">
    <property type="entry name" value="GLUTAMINE TRANSPORT SYSTEM PERMEASE PROTEIN GLNP"/>
    <property type="match status" value="1"/>
</dbReference>
<protein>
    <submittedName>
        <fullName evidence="12">Amino acid ABC transporter permease</fullName>
    </submittedName>
</protein>
<evidence type="ECO:0000256" key="10">
    <source>
        <dbReference type="RuleBase" id="RU363032"/>
    </source>
</evidence>
<feature type="transmembrane region" description="Helical" evidence="10">
    <location>
        <begin position="64"/>
        <end position="82"/>
    </location>
</feature>
<keyword evidence="5" id="KW-1003">Cell membrane</keyword>
<dbReference type="EMBL" id="JALIDZ010000009">
    <property type="protein sequence ID" value="MCT8973887.1"/>
    <property type="molecule type" value="Genomic_DNA"/>
</dbReference>
<proteinExistence type="inferred from homology"/>
<dbReference type="InterPro" id="IPR035906">
    <property type="entry name" value="MetI-like_sf"/>
</dbReference>
<keyword evidence="9 10" id="KW-0472">Membrane</keyword>
<dbReference type="GO" id="GO:0006865">
    <property type="term" value="P:amino acid transport"/>
    <property type="evidence" value="ECO:0007669"/>
    <property type="project" value="UniProtKB-KW"/>
</dbReference>
<keyword evidence="4 10" id="KW-0813">Transport</keyword>
<evidence type="ECO:0000256" key="6">
    <source>
        <dbReference type="ARBA" id="ARBA00022692"/>
    </source>
</evidence>
<feature type="transmembrane region" description="Helical" evidence="10">
    <location>
        <begin position="129"/>
        <end position="151"/>
    </location>
</feature>
<name>A0AAW5R414_9HYPH</name>
<evidence type="ECO:0000256" key="9">
    <source>
        <dbReference type="ARBA" id="ARBA00023136"/>
    </source>
</evidence>
<accession>A0AAW5R414</accession>
<dbReference type="Proteomes" id="UP001320898">
    <property type="component" value="Unassembled WGS sequence"/>
</dbReference>
<evidence type="ECO:0000256" key="2">
    <source>
        <dbReference type="ARBA" id="ARBA00004429"/>
    </source>
</evidence>
<evidence type="ECO:0000313" key="13">
    <source>
        <dbReference type="Proteomes" id="UP001320898"/>
    </source>
</evidence>
<dbReference type="PROSITE" id="PS50928">
    <property type="entry name" value="ABC_TM1"/>
    <property type="match status" value="1"/>
</dbReference>
<gene>
    <name evidence="12" type="ORF">MUB46_18630</name>
</gene>
<feature type="domain" description="ABC transmembrane type-1" evidence="11">
    <location>
        <begin position="16"/>
        <end position="204"/>
    </location>
</feature>
<evidence type="ECO:0000256" key="3">
    <source>
        <dbReference type="ARBA" id="ARBA00010072"/>
    </source>
</evidence>
<evidence type="ECO:0000256" key="1">
    <source>
        <dbReference type="ARBA" id="ARBA00003159"/>
    </source>
</evidence>
<dbReference type="Pfam" id="PF00528">
    <property type="entry name" value="BPD_transp_1"/>
    <property type="match status" value="1"/>
</dbReference>
<dbReference type="SUPFAM" id="SSF161098">
    <property type="entry name" value="MetI-like"/>
    <property type="match status" value="1"/>
</dbReference>
<dbReference type="PANTHER" id="PTHR30614">
    <property type="entry name" value="MEMBRANE COMPONENT OF AMINO ACID ABC TRANSPORTER"/>
    <property type="match status" value="1"/>
</dbReference>
<dbReference type="InterPro" id="IPR043429">
    <property type="entry name" value="ArtM/GltK/GlnP/TcyL/YhdX-like"/>
</dbReference>
<keyword evidence="13" id="KW-1185">Reference proteome</keyword>
<sequence>MIELLHNHGGDILRGLFNTIAIVAIGFAAGAIAGTALAFPLGAKRAAVRLPVRCYVEAIRNTPFLIQAMLIFATVGVFRLRIDPQLAGVLAVAIYTSAYMAEIIRGALKSVPEGQWDAAAALGLRSLRRFRLIILPQLLPFALPACVNLVGTVAKESAFLSAVSVPELTFAGQVVIAQTFKVFEVWAIIGGLYLALVLVILAIARRLESRMAWLQPA</sequence>
<dbReference type="GO" id="GO:0043190">
    <property type="term" value="C:ATP-binding cassette (ABC) transporter complex"/>
    <property type="evidence" value="ECO:0007669"/>
    <property type="project" value="InterPro"/>
</dbReference>
<dbReference type="InterPro" id="IPR000515">
    <property type="entry name" value="MetI-like"/>
</dbReference>
<comment type="function">
    <text evidence="1">Part of the binding-protein-dependent transport system for glutamine; probably responsible for the translocation of the substrate across the membrane.</text>
</comment>
<feature type="transmembrane region" description="Helical" evidence="10">
    <location>
        <begin position="185"/>
        <end position="204"/>
    </location>
</feature>
<keyword evidence="8 10" id="KW-1133">Transmembrane helix</keyword>
<dbReference type="Gene3D" id="1.10.3720.10">
    <property type="entry name" value="MetI-like"/>
    <property type="match status" value="1"/>
</dbReference>
<evidence type="ECO:0000256" key="7">
    <source>
        <dbReference type="ARBA" id="ARBA00022970"/>
    </source>
</evidence>
<comment type="similarity">
    <text evidence="3">Belongs to the binding-protein-dependent transport system permease family. HisMQ subfamily.</text>
</comment>
<dbReference type="GO" id="GO:0022857">
    <property type="term" value="F:transmembrane transporter activity"/>
    <property type="evidence" value="ECO:0007669"/>
    <property type="project" value="InterPro"/>
</dbReference>
<dbReference type="RefSeq" id="WP_261617467.1">
    <property type="nucleotide sequence ID" value="NZ_JALIDZ010000009.1"/>
</dbReference>
<evidence type="ECO:0000259" key="11">
    <source>
        <dbReference type="PROSITE" id="PS50928"/>
    </source>
</evidence>
<dbReference type="AlphaFoldDB" id="A0AAW5R414"/>
<feature type="transmembrane region" description="Helical" evidence="10">
    <location>
        <begin position="88"/>
        <end position="108"/>
    </location>
</feature>
<evidence type="ECO:0000256" key="4">
    <source>
        <dbReference type="ARBA" id="ARBA00022448"/>
    </source>
</evidence>
<evidence type="ECO:0000256" key="8">
    <source>
        <dbReference type="ARBA" id="ARBA00022989"/>
    </source>
</evidence>